<comment type="subcellular location">
    <subcellularLocation>
        <location evidence="1">Cytoplasm</location>
    </subcellularLocation>
</comment>
<reference evidence="6" key="2">
    <citation type="submission" date="2021-08" db="EMBL/GenBank/DDBJ databases">
        <authorList>
            <person name="Eriksson T."/>
        </authorList>
    </citation>
    <scope>NUCLEOTIDE SEQUENCE</scope>
    <source>
        <strain evidence="6">Stoneville</strain>
        <tissue evidence="6">Whole head</tissue>
    </source>
</reference>
<keyword evidence="7" id="KW-1185">Reference proteome</keyword>
<dbReference type="InterPro" id="IPR000719">
    <property type="entry name" value="Prot_kinase_dom"/>
</dbReference>
<sequence length="931" mass="105209">MSGSHMNNDQEHKSPRESGEDSEDESEILEESPCGRWLKRREEPPRNPHARVTLGIDSGAGSTDRLSKSNLLSCETPTFTSRWQGTDAPVLIDAHSFAVATPHRCPLAERPPIVLVPPQTFFDRFFLFRHHKVTLIHGETIRRWHFRPEEKMEHNGHIVIGLFQGKAAVRTMNTPETPNKVAYVHGCKMQTRTVNIDDGNWGSSVPVTVTGSDRRFSTGPRFALLGAVVLPSVEQKLVASNRVCGRVVRVCRAMTLDILDGGVSPTTAKLPAVQKVPFPFKDRPSNDDPERLIFFQMRGSRRSHLGVFGHEPFPCRCVVEQRDVPGIDCAYLAMDTEEGVEVVWNEVQFSERKNFKNQEEKIQLIFENLTQLEHPNIVKFHRYWTDTHNDKPRVIFITEYMSSGSLKQFLKRTKRNVRRLPLPAWRRWCTQILSALSYLHSCSPPIIHGNLTCDTIFIQHNGLVKIGSVRDQRRRIVTPSPDLFVSCPANTKSSRWTTTERTHRDVGTASNGHQLNWACEMLFDGHSLIFPHPFRVCKVGKGYDTENILHALVMSEERYSVKRLLPIRVSIIFESFTSLTLNWTQLPDVAPDSINHHVKTCQDDFKNMHFIAPEHPSSMGPPMDIFSFGMCALEMAALEIVGNGDSGNKVTEENIKKTIDSLEDEQQKDFIQKCLQKNPNDRPTAKELLFHPLLFEVHSLKLLAAHCLVKRSANISETITDELMQRWYGPDMIVAEIKRKSGPLVQMKMSDIPITEKLEKFVEDVKNGIYPLTAFGAKQPPPARSRAISPEMAESVKSVTPEPMDVENRKIVNMMCDIKPKEESCDLLLTIVLRMDDKMNRHLTSCISQTDSPKGLAQELVHYGFINEEDRDKIAVLIGETLKDCSGRSSPSRIFQPLSHLPPPQPALVNAALPLTAVNSTPTQVPMHSTS</sequence>
<reference evidence="6" key="1">
    <citation type="journal article" date="2020" name="J Insects Food Feed">
        <title>The yellow mealworm (Tenebrio molitor) genome: a resource for the emerging insects as food and feed industry.</title>
        <authorList>
            <person name="Eriksson T."/>
            <person name="Andere A."/>
            <person name="Kelstrup H."/>
            <person name="Emery V."/>
            <person name="Picard C."/>
        </authorList>
    </citation>
    <scope>NUCLEOTIDE SEQUENCE</scope>
    <source>
        <strain evidence="6">Stoneville</strain>
        <tissue evidence="6">Whole head</tissue>
    </source>
</reference>
<evidence type="ECO:0000256" key="1">
    <source>
        <dbReference type="ARBA" id="ARBA00004496"/>
    </source>
</evidence>
<proteinExistence type="predicted"/>
<dbReference type="GO" id="GO:0005524">
    <property type="term" value="F:ATP binding"/>
    <property type="evidence" value="ECO:0007669"/>
    <property type="project" value="InterPro"/>
</dbReference>
<dbReference type="Gene3D" id="1.10.510.10">
    <property type="entry name" value="Transferase(Phosphotransferase) domain 1"/>
    <property type="match status" value="2"/>
</dbReference>
<dbReference type="PANTHER" id="PTHR13902">
    <property type="entry name" value="SERINE/THREONINE-PROTEIN KINASE WNK WITH NO LYSINE -RELATED"/>
    <property type="match status" value="1"/>
</dbReference>
<evidence type="ECO:0000313" key="6">
    <source>
        <dbReference type="EMBL" id="KAH0808369.1"/>
    </source>
</evidence>
<dbReference type="Proteomes" id="UP000719412">
    <property type="component" value="Unassembled WGS sequence"/>
</dbReference>
<dbReference type="GO" id="GO:0005737">
    <property type="term" value="C:cytoplasm"/>
    <property type="evidence" value="ECO:0007669"/>
    <property type="project" value="UniProtKB-SubCell"/>
</dbReference>
<dbReference type="AlphaFoldDB" id="A0A8J6H5A0"/>
<dbReference type="InterPro" id="IPR011009">
    <property type="entry name" value="Kinase-like_dom_sf"/>
</dbReference>
<keyword evidence="2" id="KW-0963">Cytoplasm</keyword>
<dbReference type="Gene3D" id="3.30.200.20">
    <property type="entry name" value="Phosphorylase Kinase, domain 1"/>
    <property type="match status" value="1"/>
</dbReference>
<name>A0A8J6H5A0_TENMO</name>
<dbReference type="InterPro" id="IPR050588">
    <property type="entry name" value="WNK_Ser-Thr_kinase"/>
</dbReference>
<protein>
    <recommendedName>
        <fullName evidence="5">Protein kinase domain-containing protein</fullName>
    </recommendedName>
</protein>
<evidence type="ECO:0000313" key="7">
    <source>
        <dbReference type="Proteomes" id="UP000719412"/>
    </source>
</evidence>
<dbReference type="Pfam" id="PF00069">
    <property type="entry name" value="Pkinase"/>
    <property type="match status" value="1"/>
</dbReference>
<dbReference type="GO" id="GO:0004672">
    <property type="term" value="F:protein kinase activity"/>
    <property type="evidence" value="ECO:0007669"/>
    <property type="project" value="InterPro"/>
</dbReference>
<dbReference type="FunFam" id="3.30.200.20:FF:000098">
    <property type="entry name" value="Nuclear receptor-binding protein 1"/>
    <property type="match status" value="1"/>
</dbReference>
<comment type="caution">
    <text evidence="6">The sequence shown here is derived from an EMBL/GenBank/DDBJ whole genome shotgun (WGS) entry which is preliminary data.</text>
</comment>
<dbReference type="PROSITE" id="PS50011">
    <property type="entry name" value="PROTEIN_KINASE_DOM"/>
    <property type="match status" value="1"/>
</dbReference>
<dbReference type="InterPro" id="IPR001245">
    <property type="entry name" value="Ser-Thr/Tyr_kinase_cat_dom"/>
</dbReference>
<evidence type="ECO:0000256" key="3">
    <source>
        <dbReference type="ARBA" id="ARBA00022553"/>
    </source>
</evidence>
<feature type="domain" description="Protein kinase" evidence="5">
    <location>
        <begin position="302"/>
        <end position="694"/>
    </location>
</feature>
<dbReference type="Pfam" id="PF07714">
    <property type="entry name" value="PK_Tyr_Ser-Thr"/>
    <property type="match status" value="1"/>
</dbReference>
<feature type="compositionally biased region" description="Acidic residues" evidence="4">
    <location>
        <begin position="20"/>
        <end position="30"/>
    </location>
</feature>
<dbReference type="EMBL" id="JABDTM020028816">
    <property type="protein sequence ID" value="KAH0808369.1"/>
    <property type="molecule type" value="Genomic_DNA"/>
</dbReference>
<evidence type="ECO:0000256" key="4">
    <source>
        <dbReference type="SAM" id="MobiDB-lite"/>
    </source>
</evidence>
<feature type="compositionally biased region" description="Basic and acidic residues" evidence="4">
    <location>
        <begin position="8"/>
        <end position="19"/>
    </location>
</feature>
<accession>A0A8J6H5A0</accession>
<evidence type="ECO:0000256" key="2">
    <source>
        <dbReference type="ARBA" id="ARBA00022490"/>
    </source>
</evidence>
<gene>
    <name evidence="6" type="ORF">GEV33_014422</name>
</gene>
<feature type="region of interest" description="Disordered" evidence="4">
    <location>
        <begin position="1"/>
        <end position="69"/>
    </location>
</feature>
<evidence type="ECO:0000259" key="5">
    <source>
        <dbReference type="PROSITE" id="PS50011"/>
    </source>
</evidence>
<organism evidence="6 7">
    <name type="scientific">Tenebrio molitor</name>
    <name type="common">Yellow mealworm beetle</name>
    <dbReference type="NCBI Taxonomy" id="7067"/>
    <lineage>
        <taxon>Eukaryota</taxon>
        <taxon>Metazoa</taxon>
        <taxon>Ecdysozoa</taxon>
        <taxon>Arthropoda</taxon>
        <taxon>Hexapoda</taxon>
        <taxon>Insecta</taxon>
        <taxon>Pterygota</taxon>
        <taxon>Neoptera</taxon>
        <taxon>Endopterygota</taxon>
        <taxon>Coleoptera</taxon>
        <taxon>Polyphaga</taxon>
        <taxon>Cucujiformia</taxon>
        <taxon>Tenebrionidae</taxon>
        <taxon>Tenebrio</taxon>
    </lineage>
</organism>
<dbReference type="SUPFAM" id="SSF56112">
    <property type="entry name" value="Protein kinase-like (PK-like)"/>
    <property type="match status" value="1"/>
</dbReference>
<keyword evidence="3" id="KW-0597">Phosphoprotein</keyword>